<feature type="region of interest" description="Disordered" evidence="1">
    <location>
        <begin position="59"/>
        <end position="109"/>
    </location>
</feature>
<protein>
    <submittedName>
        <fullName evidence="5">Uncharacterized protein LOC108041342</fullName>
    </submittedName>
</protein>
<keyword evidence="4" id="KW-1185">Reference proteome</keyword>
<reference evidence="3" key="3">
    <citation type="submission" date="2025-05" db="UniProtKB">
        <authorList>
            <consortium name="EnsemblMetazoa"/>
        </authorList>
    </citation>
    <scope>IDENTIFICATION</scope>
</reference>
<accession>A0A6P4EIB8</accession>
<organism evidence="5">
    <name type="scientific">Drosophila rhopaloa</name>
    <name type="common">Fruit fly</name>
    <dbReference type="NCBI Taxonomy" id="1041015"/>
    <lineage>
        <taxon>Eukaryota</taxon>
        <taxon>Metazoa</taxon>
        <taxon>Ecdysozoa</taxon>
        <taxon>Arthropoda</taxon>
        <taxon>Hexapoda</taxon>
        <taxon>Insecta</taxon>
        <taxon>Pterygota</taxon>
        <taxon>Neoptera</taxon>
        <taxon>Endopterygota</taxon>
        <taxon>Diptera</taxon>
        <taxon>Brachycera</taxon>
        <taxon>Muscomorpha</taxon>
        <taxon>Ephydroidea</taxon>
        <taxon>Drosophilidae</taxon>
        <taxon>Drosophila</taxon>
        <taxon>Sophophora</taxon>
    </lineage>
</organism>
<dbReference type="Proteomes" id="UP001652680">
    <property type="component" value="Unassembled WGS sequence"/>
</dbReference>
<sequence>MKSIILIGGICIVVLVLFNLDASRAQNTTNTTSDYSSTLSQSPKKVYITDLKYNITRRIRVTSPTTSSSSKSKSKNNSNRKLNAKRTQAKRNKSNRSNKRKSNARVVRG</sequence>
<dbReference type="AlphaFoldDB" id="A0A6P4EIB8"/>
<feature type="signal peptide" evidence="2">
    <location>
        <begin position="1"/>
        <end position="25"/>
    </location>
</feature>
<evidence type="ECO:0000256" key="2">
    <source>
        <dbReference type="SAM" id="SignalP"/>
    </source>
</evidence>
<dbReference type="RefSeq" id="XP_016974733.1">
    <property type="nucleotide sequence ID" value="XM_017119244.1"/>
</dbReference>
<evidence type="ECO:0000313" key="5">
    <source>
        <dbReference type="RefSeq" id="XP_016974733.1"/>
    </source>
</evidence>
<evidence type="ECO:0000313" key="4">
    <source>
        <dbReference type="Proteomes" id="UP001652680"/>
    </source>
</evidence>
<feature type="compositionally biased region" description="Basic residues" evidence="1">
    <location>
        <begin position="82"/>
        <end position="109"/>
    </location>
</feature>
<reference evidence="5" key="2">
    <citation type="submission" date="2025-04" db="UniProtKB">
        <authorList>
            <consortium name="RefSeq"/>
        </authorList>
    </citation>
    <scope>IDENTIFICATION</scope>
</reference>
<keyword evidence="2" id="KW-0732">Signal</keyword>
<gene>
    <name evidence="5" type="primary">LOC108041342</name>
    <name evidence="3" type="synonym">108041342</name>
</gene>
<name>A0A6P4EIB8_DRORH</name>
<feature type="chain" id="PRO_5027550172" evidence="2">
    <location>
        <begin position="26"/>
        <end position="109"/>
    </location>
</feature>
<dbReference type="EnsemblMetazoa" id="XM_017119244.2">
    <property type="protein sequence ID" value="XP_016974733.1"/>
    <property type="gene ID" value="LOC108041342"/>
</dbReference>
<reference evidence="4" key="1">
    <citation type="journal article" date="2021" name="Elife">
        <title>Highly contiguous assemblies of 101 drosophilid genomes.</title>
        <authorList>
            <person name="Kim B.Y."/>
            <person name="Wang J.R."/>
            <person name="Miller D.E."/>
            <person name="Barmina O."/>
            <person name="Delaney E."/>
            <person name="Thompson A."/>
            <person name="Comeault A.A."/>
            <person name="Peede D."/>
            <person name="D'Agostino E.R."/>
            <person name="Pelaez J."/>
            <person name="Aguilar J.M."/>
            <person name="Haji D."/>
            <person name="Matsunaga T."/>
            <person name="Armstrong E.E."/>
            <person name="Zych M."/>
            <person name="Ogawa Y."/>
            <person name="Stamenkovic-Radak M."/>
            <person name="Jelic M."/>
            <person name="Veselinovic M.S."/>
            <person name="Tanaskovic M."/>
            <person name="Eric P."/>
            <person name="Gao J.J."/>
            <person name="Katoh T.K."/>
            <person name="Toda M.J."/>
            <person name="Watabe H."/>
            <person name="Watada M."/>
            <person name="Davis J.S."/>
            <person name="Moyle L.C."/>
            <person name="Manoli G."/>
            <person name="Bertolini E."/>
            <person name="Kostal V."/>
            <person name="Hawley R.S."/>
            <person name="Takahashi A."/>
            <person name="Jones C.D."/>
            <person name="Price D.K."/>
            <person name="Whiteman N."/>
            <person name="Kopp A."/>
            <person name="Matute D.R."/>
            <person name="Petrov D.A."/>
        </authorList>
    </citation>
    <scope>NUCLEOTIDE SEQUENCE [LARGE SCALE GENOMIC DNA]</scope>
</reference>
<evidence type="ECO:0000313" key="3">
    <source>
        <dbReference type="EnsemblMetazoa" id="XP_016974733.1"/>
    </source>
</evidence>
<proteinExistence type="predicted"/>
<feature type="compositionally biased region" description="Low complexity" evidence="1">
    <location>
        <begin position="62"/>
        <end position="79"/>
    </location>
</feature>
<evidence type="ECO:0000256" key="1">
    <source>
        <dbReference type="SAM" id="MobiDB-lite"/>
    </source>
</evidence>
<dbReference type="GeneID" id="108041342"/>